<comment type="caution">
    <text evidence="1">The sequence shown here is derived from an EMBL/GenBank/DDBJ whole genome shotgun (WGS) entry which is preliminary data.</text>
</comment>
<dbReference type="Proteomes" id="UP000290289">
    <property type="component" value="Chromosome 9"/>
</dbReference>
<dbReference type="EMBL" id="RDQH01000335">
    <property type="protein sequence ID" value="RXH89149.1"/>
    <property type="molecule type" value="Genomic_DNA"/>
</dbReference>
<feature type="non-terminal residue" evidence="1">
    <location>
        <position position="1"/>
    </location>
</feature>
<evidence type="ECO:0000313" key="1">
    <source>
        <dbReference type="EMBL" id="RXH89149.1"/>
    </source>
</evidence>
<gene>
    <name evidence="1" type="ORF">DVH24_006127</name>
</gene>
<sequence>KNLNRLQASSPISFSLVEGASKASYFASSLDALKFKVSWAWSAQIGATIGSHDILRAGKSRAAGKHDFERRVLMKTRYAPGFLWLDWCVFLSMRACCHRADPFPTAMVVKLLLLPLC</sequence>
<accession>A0A498J0C4</accession>
<dbReference type="AlphaFoldDB" id="A0A498J0C4"/>
<organism evidence="1 2">
    <name type="scientific">Malus domestica</name>
    <name type="common">Apple</name>
    <name type="synonym">Pyrus malus</name>
    <dbReference type="NCBI Taxonomy" id="3750"/>
    <lineage>
        <taxon>Eukaryota</taxon>
        <taxon>Viridiplantae</taxon>
        <taxon>Streptophyta</taxon>
        <taxon>Embryophyta</taxon>
        <taxon>Tracheophyta</taxon>
        <taxon>Spermatophyta</taxon>
        <taxon>Magnoliopsida</taxon>
        <taxon>eudicotyledons</taxon>
        <taxon>Gunneridae</taxon>
        <taxon>Pentapetalae</taxon>
        <taxon>rosids</taxon>
        <taxon>fabids</taxon>
        <taxon>Rosales</taxon>
        <taxon>Rosaceae</taxon>
        <taxon>Amygdaloideae</taxon>
        <taxon>Maleae</taxon>
        <taxon>Malus</taxon>
    </lineage>
</organism>
<keyword evidence="2" id="KW-1185">Reference proteome</keyword>
<proteinExistence type="predicted"/>
<evidence type="ECO:0000313" key="2">
    <source>
        <dbReference type="Proteomes" id="UP000290289"/>
    </source>
</evidence>
<name>A0A498J0C4_MALDO</name>
<protein>
    <submittedName>
        <fullName evidence="1">Uncharacterized protein</fullName>
    </submittedName>
</protein>
<reference evidence="1 2" key="1">
    <citation type="submission" date="2018-10" db="EMBL/GenBank/DDBJ databases">
        <title>A high-quality apple genome assembly.</title>
        <authorList>
            <person name="Hu J."/>
        </authorList>
    </citation>
    <scope>NUCLEOTIDE SEQUENCE [LARGE SCALE GENOMIC DNA]</scope>
    <source>
        <strain evidence="2">cv. HFTH1</strain>
        <tissue evidence="1">Young leaf</tissue>
    </source>
</reference>